<accession>A0A0E9PUG3</accession>
<dbReference type="AlphaFoldDB" id="A0A0E9PUG3"/>
<organism evidence="1">
    <name type="scientific">Anguilla anguilla</name>
    <name type="common">European freshwater eel</name>
    <name type="synonym">Muraena anguilla</name>
    <dbReference type="NCBI Taxonomy" id="7936"/>
    <lineage>
        <taxon>Eukaryota</taxon>
        <taxon>Metazoa</taxon>
        <taxon>Chordata</taxon>
        <taxon>Craniata</taxon>
        <taxon>Vertebrata</taxon>
        <taxon>Euteleostomi</taxon>
        <taxon>Actinopterygii</taxon>
        <taxon>Neopterygii</taxon>
        <taxon>Teleostei</taxon>
        <taxon>Anguilliformes</taxon>
        <taxon>Anguillidae</taxon>
        <taxon>Anguilla</taxon>
    </lineage>
</organism>
<reference evidence="1" key="1">
    <citation type="submission" date="2014-11" db="EMBL/GenBank/DDBJ databases">
        <authorList>
            <person name="Amaro Gonzalez C."/>
        </authorList>
    </citation>
    <scope>NUCLEOTIDE SEQUENCE</scope>
</reference>
<sequence length="52" mass="6094">MQANTNMYATYTYVHAHTRTHTHACSQDHCRKAATKKSILIRKQLSLHFKCF</sequence>
<dbReference type="EMBL" id="GBXM01100665">
    <property type="protein sequence ID" value="JAH07912.1"/>
    <property type="molecule type" value="Transcribed_RNA"/>
</dbReference>
<name>A0A0E9PUG3_ANGAN</name>
<reference evidence="1" key="2">
    <citation type="journal article" date="2015" name="Fish Shellfish Immunol.">
        <title>Early steps in the European eel (Anguilla anguilla)-Vibrio vulnificus interaction in the gills: Role of the RtxA13 toxin.</title>
        <authorList>
            <person name="Callol A."/>
            <person name="Pajuelo D."/>
            <person name="Ebbesson L."/>
            <person name="Teles M."/>
            <person name="MacKenzie S."/>
            <person name="Amaro C."/>
        </authorList>
    </citation>
    <scope>NUCLEOTIDE SEQUENCE</scope>
</reference>
<evidence type="ECO:0000313" key="1">
    <source>
        <dbReference type="EMBL" id="JAH07912.1"/>
    </source>
</evidence>
<proteinExistence type="predicted"/>
<protein>
    <submittedName>
        <fullName evidence="1">Uncharacterized protein</fullName>
    </submittedName>
</protein>